<accession>A0A2I0AY00</accession>
<protein>
    <submittedName>
        <fullName evidence="2">Uncharacterized protein</fullName>
    </submittedName>
</protein>
<gene>
    <name evidence="2" type="ORF">AXF42_Ash008480</name>
</gene>
<dbReference type="PANTHER" id="PTHR33825:SF14">
    <property type="entry name" value="CHITINASE-LIKE PROTEIN"/>
    <property type="match status" value="1"/>
</dbReference>
<proteinExistence type="predicted"/>
<dbReference type="EMBL" id="KZ451939">
    <property type="protein sequence ID" value="PKA60420.1"/>
    <property type="molecule type" value="Genomic_DNA"/>
</dbReference>
<organism evidence="2 3">
    <name type="scientific">Apostasia shenzhenica</name>
    <dbReference type="NCBI Taxonomy" id="1088818"/>
    <lineage>
        <taxon>Eukaryota</taxon>
        <taxon>Viridiplantae</taxon>
        <taxon>Streptophyta</taxon>
        <taxon>Embryophyta</taxon>
        <taxon>Tracheophyta</taxon>
        <taxon>Spermatophyta</taxon>
        <taxon>Magnoliopsida</taxon>
        <taxon>Liliopsida</taxon>
        <taxon>Asparagales</taxon>
        <taxon>Orchidaceae</taxon>
        <taxon>Apostasioideae</taxon>
        <taxon>Apostasia</taxon>
    </lineage>
</organism>
<evidence type="ECO:0000313" key="3">
    <source>
        <dbReference type="Proteomes" id="UP000236161"/>
    </source>
</evidence>
<keyword evidence="1" id="KW-0472">Membrane</keyword>
<evidence type="ECO:0000256" key="1">
    <source>
        <dbReference type="SAM" id="Phobius"/>
    </source>
</evidence>
<feature type="transmembrane region" description="Helical" evidence="1">
    <location>
        <begin position="108"/>
        <end position="134"/>
    </location>
</feature>
<reference evidence="2 3" key="1">
    <citation type="journal article" date="2017" name="Nature">
        <title>The Apostasia genome and the evolution of orchids.</title>
        <authorList>
            <person name="Zhang G.Q."/>
            <person name="Liu K.W."/>
            <person name="Li Z."/>
            <person name="Lohaus R."/>
            <person name="Hsiao Y.Y."/>
            <person name="Niu S.C."/>
            <person name="Wang J.Y."/>
            <person name="Lin Y.C."/>
            <person name="Xu Q."/>
            <person name="Chen L.J."/>
            <person name="Yoshida K."/>
            <person name="Fujiwara S."/>
            <person name="Wang Z.W."/>
            <person name="Zhang Y.Q."/>
            <person name="Mitsuda N."/>
            <person name="Wang M."/>
            <person name="Liu G.H."/>
            <person name="Pecoraro L."/>
            <person name="Huang H.X."/>
            <person name="Xiao X.J."/>
            <person name="Lin M."/>
            <person name="Wu X.Y."/>
            <person name="Wu W.L."/>
            <person name="Chen Y.Y."/>
            <person name="Chang S.B."/>
            <person name="Sakamoto S."/>
            <person name="Ohme-Takagi M."/>
            <person name="Yagi M."/>
            <person name="Zeng S.J."/>
            <person name="Shen C.Y."/>
            <person name="Yeh C.M."/>
            <person name="Luo Y.B."/>
            <person name="Tsai W.C."/>
            <person name="Van de Peer Y."/>
            <person name="Liu Z.J."/>
        </authorList>
    </citation>
    <scope>NUCLEOTIDE SEQUENCE [LARGE SCALE GENOMIC DNA]</scope>
    <source>
        <strain evidence="3">cv. Shenzhen</strain>
        <tissue evidence="2">Stem</tissue>
    </source>
</reference>
<sequence>MLGSLPAFVDRFKLQPIKLLSLIQRANPPLTSKCFNNTPFRPHKTFNFPSCRFSSFSENVTQASKPQVGVEEIMAKGVQLEHTSVEIGRSSLMAPLGMYKMRMGDHAFFVLLFIACTTSIAFISLVIAAIPTLFAMKRAASSLAKLADTAREELPGTMAAVRLSGMEISDLTLELNDLSQEIADGVSKSAQAVQAAEAGIRQIGARARQQTISMIQERANLPNISLRLMVAGAARKTSNAMGRVKNKFMSLLSGGVQDVEEEISREVEY</sequence>
<keyword evidence="1" id="KW-1133">Transmembrane helix</keyword>
<name>A0A2I0AY00_9ASPA</name>
<evidence type="ECO:0000313" key="2">
    <source>
        <dbReference type="EMBL" id="PKA60420.1"/>
    </source>
</evidence>
<dbReference type="STRING" id="1088818.A0A2I0AY00"/>
<dbReference type="Proteomes" id="UP000236161">
    <property type="component" value="Unassembled WGS sequence"/>
</dbReference>
<keyword evidence="1" id="KW-0812">Transmembrane</keyword>
<keyword evidence="3" id="KW-1185">Reference proteome</keyword>
<dbReference type="OrthoDB" id="1923031at2759"/>
<dbReference type="AlphaFoldDB" id="A0A2I0AY00"/>
<dbReference type="PANTHER" id="PTHR33825">
    <property type="entry name" value="CHITINASE-LIKE PROTEIN"/>
    <property type="match status" value="1"/>
</dbReference>